<feature type="compositionally biased region" description="Polar residues" evidence="1">
    <location>
        <begin position="290"/>
        <end position="300"/>
    </location>
</feature>
<dbReference type="OrthoDB" id="496981at2759"/>
<dbReference type="SUPFAM" id="SSF53254">
    <property type="entry name" value="Phosphoglycerate mutase-like"/>
    <property type="match status" value="2"/>
</dbReference>
<dbReference type="AlphaFoldDB" id="A0A1C3KXM3"/>
<keyword evidence="2" id="KW-0812">Transmembrane</keyword>
<feature type="region of interest" description="Disordered" evidence="1">
    <location>
        <begin position="241"/>
        <end position="348"/>
    </location>
</feature>
<dbReference type="Proteomes" id="UP000243200">
    <property type="component" value="Chromosome 13"/>
</dbReference>
<protein>
    <recommendedName>
        <fullName evidence="5">Phosphoglycerate mutase</fullName>
    </recommendedName>
</protein>
<organism evidence="3 4">
    <name type="scientific">Plasmodium ovale</name>
    <name type="common">malaria parasite P. ovale</name>
    <dbReference type="NCBI Taxonomy" id="36330"/>
    <lineage>
        <taxon>Eukaryota</taxon>
        <taxon>Sar</taxon>
        <taxon>Alveolata</taxon>
        <taxon>Apicomplexa</taxon>
        <taxon>Aconoidasida</taxon>
        <taxon>Haemosporida</taxon>
        <taxon>Plasmodiidae</taxon>
        <taxon>Plasmodium</taxon>
        <taxon>Plasmodium (Plasmodium)</taxon>
    </lineage>
</organism>
<dbReference type="VEuPathDB" id="PlasmoDB:POWCR01_130047200"/>
<keyword evidence="2" id="KW-1133">Transmembrane helix</keyword>
<dbReference type="InterPro" id="IPR029033">
    <property type="entry name" value="His_PPase_superfam"/>
</dbReference>
<feature type="transmembrane region" description="Helical" evidence="2">
    <location>
        <begin position="45"/>
        <end position="67"/>
    </location>
</feature>
<evidence type="ECO:0000256" key="1">
    <source>
        <dbReference type="SAM" id="MobiDB-lite"/>
    </source>
</evidence>
<evidence type="ECO:0000313" key="3">
    <source>
        <dbReference type="EMBL" id="SBT78973.1"/>
    </source>
</evidence>
<dbReference type="EMBL" id="LT594517">
    <property type="protein sequence ID" value="SBT78973.1"/>
    <property type="molecule type" value="Genomic_DNA"/>
</dbReference>
<sequence>MYFYVIVLCIFLTVFITNILYEYIYTFNSRKQKYKKNVFSDNKRVLQFFLHVHILKEILFISLYNFIIKIKICIYCIKRFLFYNKIDFIGSPNWYNGKTVNKNINYGYTDSENWEGGKKENVRVKTIYFVRHSESIWNSVVNKEFSVKTFLNGCLVLLYEIFFLFSKKSVIVDSPLSNCGVIQSIELSNFLQQGNQHNENDLCVVSIGQENNIERDTHDSEKNGTIEMEDLRRCGSSEDAILANPSKEGGSAADGSRVGGSAADGSRVGGSAAGGSRVGGSAADGSSVVENKNTRVTRSSNDGKNKLDEENGEGGNQSKVRQRRGKKEENVNHITNNRSSNTKSIDIPNGKYQQGSYNHKEVINLSIREHIDVLNSNNVMYSSTILCSDLRRAISSCFISFYNRVNKNNEPIYILNSLQEISRNPDCVSLFPFHKYKYITTDIEDFLHKDVEKLCKKNIIYTNNFSKNKFIDTLSYVFNNDSNIFIIFGHSLWFRLFFNYFLKQPHKAKTNKIKNSGIIVFNMMSYYQGGNIKYEIEPDSVRVLYKGFLEKAHCKAD</sequence>
<evidence type="ECO:0000313" key="4">
    <source>
        <dbReference type="Proteomes" id="UP000243200"/>
    </source>
</evidence>
<accession>A0A1C3KXM3</accession>
<name>A0A1C3KXM3_PLAOA</name>
<reference evidence="3 4" key="1">
    <citation type="submission" date="2016-06" db="EMBL/GenBank/DDBJ databases">
        <authorList>
            <consortium name="Pathogen Informatics"/>
        </authorList>
    </citation>
    <scope>NUCLEOTIDE SEQUENCE [LARGE SCALE GENOMIC DNA]</scope>
    <source>
        <strain evidence="3">PowCR01</strain>
    </source>
</reference>
<keyword evidence="2" id="KW-0472">Membrane</keyword>
<proteinExistence type="predicted"/>
<dbReference type="VEuPathDB" id="PlasmoDB:PocGH01_13050300"/>
<feature type="compositionally biased region" description="Low complexity" evidence="1">
    <location>
        <begin position="279"/>
        <end position="289"/>
    </location>
</feature>
<feature type="compositionally biased region" description="Gly residues" evidence="1">
    <location>
        <begin position="267"/>
        <end position="278"/>
    </location>
</feature>
<evidence type="ECO:0008006" key="5">
    <source>
        <dbReference type="Google" id="ProtNLM"/>
    </source>
</evidence>
<gene>
    <name evidence="3" type="primary">PowCR01_130047200</name>
    <name evidence="3" type="ORF">POWCR01_130047200</name>
</gene>
<feature type="transmembrane region" description="Helical" evidence="2">
    <location>
        <begin position="6"/>
        <end position="24"/>
    </location>
</feature>
<feature type="compositionally biased region" description="Polar residues" evidence="1">
    <location>
        <begin position="332"/>
        <end position="344"/>
    </location>
</feature>
<evidence type="ECO:0000256" key="2">
    <source>
        <dbReference type="SAM" id="Phobius"/>
    </source>
</evidence>